<sequence>MQDVHVPLEMMHDPQGKDNPLHSRDPQRSPMQWNNEDSAGFCAPGVVPWLPLAEDYQQCNVEVEQKEEHSHLLAVRTLLSLRRSIPALNIGTYESIELNSKECFGYVREHEGKRYLIVLNFSDQEQSLSLPFKEGVVVFSTHLNHTGSIELADFVLPGNEGYVFEIV</sequence>
<dbReference type="Pfam" id="PF16657">
    <property type="entry name" value="Malt_amylase_C"/>
    <property type="match status" value="1"/>
</dbReference>
<dbReference type="InterPro" id="IPR017853">
    <property type="entry name" value="GH"/>
</dbReference>
<comment type="caution">
    <text evidence="4">The sequence shown here is derived from an EMBL/GenBank/DDBJ whole genome shotgun (WGS) entry which is preliminary data.</text>
</comment>
<feature type="domain" description="Glycosyl hydrolase family 13 catalytic" evidence="2">
    <location>
        <begin position="19"/>
        <end position="89"/>
    </location>
</feature>
<evidence type="ECO:0000256" key="1">
    <source>
        <dbReference type="SAM" id="MobiDB-lite"/>
    </source>
</evidence>
<dbReference type="SUPFAM" id="SSF51011">
    <property type="entry name" value="Glycosyl hydrolase domain"/>
    <property type="match status" value="1"/>
</dbReference>
<proteinExistence type="predicted"/>
<accession>A0A5J4L1L5</accession>
<evidence type="ECO:0000313" key="5">
    <source>
        <dbReference type="Proteomes" id="UP000326912"/>
    </source>
</evidence>
<protein>
    <submittedName>
        <fullName evidence="4">Uncharacterized protein</fullName>
    </submittedName>
</protein>
<evidence type="ECO:0000313" key="4">
    <source>
        <dbReference type="EMBL" id="GER92189.1"/>
    </source>
</evidence>
<dbReference type="PANTHER" id="PTHR10357:SF179">
    <property type="entry name" value="NEUTRAL AND BASIC AMINO ACID TRANSPORT PROTEIN RBAT"/>
    <property type="match status" value="1"/>
</dbReference>
<dbReference type="SUPFAM" id="SSF51445">
    <property type="entry name" value="(Trans)glycosidases"/>
    <property type="match status" value="1"/>
</dbReference>
<dbReference type="InterPro" id="IPR032091">
    <property type="entry name" value="Malt_amylase-like_C"/>
</dbReference>
<dbReference type="GO" id="GO:0005975">
    <property type="term" value="P:carbohydrate metabolic process"/>
    <property type="evidence" value="ECO:0007669"/>
    <property type="project" value="InterPro"/>
</dbReference>
<gene>
    <name evidence="4" type="ORF">KDW_63510</name>
</gene>
<dbReference type="EMBL" id="BKZW01000006">
    <property type="protein sequence ID" value="GER92189.1"/>
    <property type="molecule type" value="Genomic_DNA"/>
</dbReference>
<evidence type="ECO:0000259" key="2">
    <source>
        <dbReference type="Pfam" id="PF00128"/>
    </source>
</evidence>
<dbReference type="InterPro" id="IPR013780">
    <property type="entry name" value="Glyco_hydro_b"/>
</dbReference>
<organism evidence="4 5">
    <name type="scientific">Dictyobacter vulcani</name>
    <dbReference type="NCBI Taxonomy" id="2607529"/>
    <lineage>
        <taxon>Bacteria</taxon>
        <taxon>Bacillati</taxon>
        <taxon>Chloroflexota</taxon>
        <taxon>Ktedonobacteria</taxon>
        <taxon>Ktedonobacterales</taxon>
        <taxon>Dictyobacteraceae</taxon>
        <taxon>Dictyobacter</taxon>
    </lineage>
</organism>
<dbReference type="AlphaFoldDB" id="A0A5J4L1L5"/>
<reference evidence="4 5" key="1">
    <citation type="submission" date="2019-10" db="EMBL/GenBank/DDBJ databases">
        <title>Dictyobacter vulcani sp. nov., within the class Ktedonobacteria, isolated from soil of volcanic Mt. Zao.</title>
        <authorList>
            <person name="Zheng Y."/>
            <person name="Wang C.M."/>
            <person name="Sakai Y."/>
            <person name="Abe K."/>
            <person name="Yokota A."/>
            <person name="Yabe S."/>
        </authorList>
    </citation>
    <scope>NUCLEOTIDE SEQUENCE [LARGE SCALE GENOMIC DNA]</scope>
    <source>
        <strain evidence="4 5">W12</strain>
    </source>
</reference>
<dbReference type="Pfam" id="PF00128">
    <property type="entry name" value="Alpha-amylase"/>
    <property type="match status" value="1"/>
</dbReference>
<name>A0A5J4L1L5_9CHLR</name>
<dbReference type="Gene3D" id="2.60.40.1180">
    <property type="entry name" value="Golgi alpha-mannosidase II"/>
    <property type="match status" value="1"/>
</dbReference>
<feature type="region of interest" description="Disordered" evidence="1">
    <location>
        <begin position="1"/>
        <end position="35"/>
    </location>
</feature>
<dbReference type="InterPro" id="IPR006047">
    <property type="entry name" value="GH13_cat_dom"/>
</dbReference>
<evidence type="ECO:0000259" key="3">
    <source>
        <dbReference type="Pfam" id="PF16657"/>
    </source>
</evidence>
<dbReference type="Proteomes" id="UP000326912">
    <property type="component" value="Unassembled WGS sequence"/>
</dbReference>
<feature type="domain" description="Maltogenic amylase-like C-terminal" evidence="3">
    <location>
        <begin position="98"/>
        <end position="138"/>
    </location>
</feature>
<dbReference type="PANTHER" id="PTHR10357">
    <property type="entry name" value="ALPHA-AMYLASE FAMILY MEMBER"/>
    <property type="match status" value="1"/>
</dbReference>
<keyword evidence="5" id="KW-1185">Reference proteome</keyword>
<dbReference type="Gene3D" id="3.20.20.80">
    <property type="entry name" value="Glycosidases"/>
    <property type="match status" value="1"/>
</dbReference>
<feature type="compositionally biased region" description="Basic and acidic residues" evidence="1">
    <location>
        <begin position="10"/>
        <end position="27"/>
    </location>
</feature>